<name>A0A6A6DT56_9PEZI</name>
<sequence>MKSFLVFAALLPFAMTTPVSNPDNTGLARCYCEPPICPLSLIAECKCKNAAAQSCYETYLAKGIQCPKPTPTPCGDLAARQTIKPAPIGPQCGGFPGTPCPEGLTCIDDPRDNCDPKKGDADCIGVCVGRIPCGGLKGGKCPGGYTCVDDKTDTCDPENGGRDCIGVCELAAITHDS</sequence>
<reference evidence="2" key="1">
    <citation type="journal article" date="2020" name="Stud. Mycol.">
        <title>101 Dothideomycetes genomes: a test case for predicting lifestyles and emergence of pathogens.</title>
        <authorList>
            <person name="Haridas S."/>
            <person name="Albert R."/>
            <person name="Binder M."/>
            <person name="Bloem J."/>
            <person name="Labutti K."/>
            <person name="Salamov A."/>
            <person name="Andreopoulos B."/>
            <person name="Baker S."/>
            <person name="Barry K."/>
            <person name="Bills G."/>
            <person name="Bluhm B."/>
            <person name="Cannon C."/>
            <person name="Castanera R."/>
            <person name="Culley D."/>
            <person name="Daum C."/>
            <person name="Ezra D."/>
            <person name="Gonzalez J."/>
            <person name="Henrissat B."/>
            <person name="Kuo A."/>
            <person name="Liang C."/>
            <person name="Lipzen A."/>
            <person name="Lutzoni F."/>
            <person name="Magnuson J."/>
            <person name="Mondo S."/>
            <person name="Nolan M."/>
            <person name="Ohm R."/>
            <person name="Pangilinan J."/>
            <person name="Park H.-J."/>
            <person name="Ramirez L."/>
            <person name="Alfaro M."/>
            <person name="Sun H."/>
            <person name="Tritt A."/>
            <person name="Yoshinaga Y."/>
            <person name="Zwiers L.-H."/>
            <person name="Turgeon B."/>
            <person name="Goodwin S."/>
            <person name="Spatafora J."/>
            <person name="Crous P."/>
            <person name="Grigoriev I."/>
        </authorList>
    </citation>
    <scope>NUCLEOTIDE SEQUENCE</scope>
    <source>
        <strain evidence="2">CBS 207.26</strain>
    </source>
</reference>
<accession>A0A6A6DT56</accession>
<feature type="chain" id="PRO_5025674482" description="Extracellular membrane protein CFEM domain-containing protein" evidence="1">
    <location>
        <begin position="17"/>
        <end position="177"/>
    </location>
</feature>
<evidence type="ECO:0000313" key="3">
    <source>
        <dbReference type="Proteomes" id="UP000800200"/>
    </source>
</evidence>
<keyword evidence="3" id="KW-1185">Reference proteome</keyword>
<organism evidence="2 3">
    <name type="scientific">Zopfia rhizophila CBS 207.26</name>
    <dbReference type="NCBI Taxonomy" id="1314779"/>
    <lineage>
        <taxon>Eukaryota</taxon>
        <taxon>Fungi</taxon>
        <taxon>Dikarya</taxon>
        <taxon>Ascomycota</taxon>
        <taxon>Pezizomycotina</taxon>
        <taxon>Dothideomycetes</taxon>
        <taxon>Dothideomycetes incertae sedis</taxon>
        <taxon>Zopfiaceae</taxon>
        <taxon>Zopfia</taxon>
    </lineage>
</organism>
<dbReference type="AlphaFoldDB" id="A0A6A6DT56"/>
<dbReference type="EMBL" id="ML994649">
    <property type="protein sequence ID" value="KAF2182233.1"/>
    <property type="molecule type" value="Genomic_DNA"/>
</dbReference>
<dbReference type="Proteomes" id="UP000800200">
    <property type="component" value="Unassembled WGS sequence"/>
</dbReference>
<evidence type="ECO:0000256" key="1">
    <source>
        <dbReference type="SAM" id="SignalP"/>
    </source>
</evidence>
<dbReference type="OrthoDB" id="3799394at2759"/>
<evidence type="ECO:0000313" key="2">
    <source>
        <dbReference type="EMBL" id="KAF2182233.1"/>
    </source>
</evidence>
<protein>
    <recommendedName>
        <fullName evidence="4">Extracellular membrane protein CFEM domain-containing protein</fullName>
    </recommendedName>
</protein>
<keyword evidence="1" id="KW-0732">Signal</keyword>
<proteinExistence type="predicted"/>
<feature type="signal peptide" evidence="1">
    <location>
        <begin position="1"/>
        <end position="16"/>
    </location>
</feature>
<evidence type="ECO:0008006" key="4">
    <source>
        <dbReference type="Google" id="ProtNLM"/>
    </source>
</evidence>
<gene>
    <name evidence="2" type="ORF">K469DRAFT_752315</name>
</gene>